<accession>A0A9N9IFQ1</accession>
<name>A0A9N9IFQ1_9GLOM</name>
<keyword evidence="3" id="KW-1185">Reference proteome</keyword>
<dbReference type="AlphaFoldDB" id="A0A9N9IFQ1"/>
<evidence type="ECO:0000313" key="2">
    <source>
        <dbReference type="EMBL" id="CAG8735030.1"/>
    </source>
</evidence>
<sequence length="170" mass="19120">SRDILEQDPLPKQTNLTPPHESDSSDTDEEENMDPVMDAIHNLTSRFDKLAINMVQQQPEPQPKPAYTAKRESSITEGETITIIEETTTAIVTIEETEIEANLTIEIIGTKVNLMTKIIGTDPEKEVKKDEDQGLIVHHFPTIEITALTTYITETNWENTKPQPINTITP</sequence>
<gene>
    <name evidence="2" type="ORF">ALEPTO_LOCUS12760</name>
</gene>
<feature type="region of interest" description="Disordered" evidence="1">
    <location>
        <begin position="1"/>
        <end position="36"/>
    </location>
</feature>
<evidence type="ECO:0000313" key="3">
    <source>
        <dbReference type="Proteomes" id="UP000789508"/>
    </source>
</evidence>
<proteinExistence type="predicted"/>
<protein>
    <submittedName>
        <fullName evidence="2">12827_t:CDS:1</fullName>
    </submittedName>
</protein>
<reference evidence="2" key="1">
    <citation type="submission" date="2021-06" db="EMBL/GenBank/DDBJ databases">
        <authorList>
            <person name="Kallberg Y."/>
            <person name="Tangrot J."/>
            <person name="Rosling A."/>
        </authorList>
    </citation>
    <scope>NUCLEOTIDE SEQUENCE</scope>
    <source>
        <strain evidence="2">FL130A</strain>
    </source>
</reference>
<comment type="caution">
    <text evidence="2">The sequence shown here is derived from an EMBL/GenBank/DDBJ whole genome shotgun (WGS) entry which is preliminary data.</text>
</comment>
<feature type="compositionally biased region" description="Acidic residues" evidence="1">
    <location>
        <begin position="24"/>
        <end position="33"/>
    </location>
</feature>
<evidence type="ECO:0000256" key="1">
    <source>
        <dbReference type="SAM" id="MobiDB-lite"/>
    </source>
</evidence>
<dbReference type="Proteomes" id="UP000789508">
    <property type="component" value="Unassembled WGS sequence"/>
</dbReference>
<dbReference type="EMBL" id="CAJVPS010032380">
    <property type="protein sequence ID" value="CAG8735030.1"/>
    <property type="molecule type" value="Genomic_DNA"/>
</dbReference>
<feature type="non-terminal residue" evidence="2">
    <location>
        <position position="170"/>
    </location>
</feature>
<organism evidence="2 3">
    <name type="scientific">Ambispora leptoticha</name>
    <dbReference type="NCBI Taxonomy" id="144679"/>
    <lineage>
        <taxon>Eukaryota</taxon>
        <taxon>Fungi</taxon>
        <taxon>Fungi incertae sedis</taxon>
        <taxon>Mucoromycota</taxon>
        <taxon>Glomeromycotina</taxon>
        <taxon>Glomeromycetes</taxon>
        <taxon>Archaeosporales</taxon>
        <taxon>Ambisporaceae</taxon>
        <taxon>Ambispora</taxon>
    </lineage>
</organism>
<feature type="non-terminal residue" evidence="2">
    <location>
        <position position="1"/>
    </location>
</feature>